<dbReference type="SUPFAM" id="SSF56954">
    <property type="entry name" value="Outer membrane efflux proteins (OEP)"/>
    <property type="match status" value="1"/>
</dbReference>
<evidence type="ECO:0000256" key="2">
    <source>
        <dbReference type="ARBA" id="ARBA00007613"/>
    </source>
</evidence>
<evidence type="ECO:0000256" key="7">
    <source>
        <dbReference type="ARBA" id="ARBA00023288"/>
    </source>
</evidence>
<dbReference type="Proteomes" id="UP000016560">
    <property type="component" value="Unassembled WGS sequence"/>
</dbReference>
<keyword evidence="8" id="KW-0732">Signal</keyword>
<keyword evidence="6" id="KW-0998">Cell outer membrane</keyword>
<sequence>MPTQVAACLHFARRARLLIALALLPAGFAHAAPETSLTLGDATLRTMQRNPELQVFRWRFQALDGQRYTADQAPAWSVGLDSENVLGSGDYSKFDSAEFTLSLSSVIELGGKRGQRLAVADSNYALAEAEQRAQALDLLGRVTQDFITTLVLQEKLKIASEAVRLAEENQRLVLQRVRQGAAPEAESLRAKAALSNAKMEQEALSAEYSSRKMVLATAWGGQGPDFAKLSGDLFKFDAVSDFESLYQRVAAGPTIEVYAGEARLREAELQLAQSQSVADVGWQVGVRRFEDVNESALTAGISVPLFSGTRNRGEVQSAMAARDEVQYRREASLLALRARLFEAWQAHRSSVKAVEQIRVEVLPALDKALVQTRDAYQRGRYSYIDWIAAQKELLDARFALIDAASTALLNQALIEQLTAEPLAEVQSLLPR</sequence>
<dbReference type="AlphaFoldDB" id="U3AY93"/>
<dbReference type="eggNOG" id="COG1538">
    <property type="taxonomic scope" value="Bacteria"/>
</dbReference>
<accession>U3AY93</accession>
<dbReference type="Pfam" id="PF02321">
    <property type="entry name" value="OEP"/>
    <property type="match status" value="1"/>
</dbReference>
<evidence type="ECO:0000256" key="5">
    <source>
        <dbReference type="ARBA" id="ARBA00023139"/>
    </source>
</evidence>
<organism evidence="9 10">
    <name type="scientific">Aquipseudomonas alcaligenes (strain ATCC 14909 / DSM 50342 / CCUG 1425 / JCM 20561 / NBRC 14159 / NCIMB 9945 / NCTC 10367 / 1577)</name>
    <name type="common">Pseudomonas alcaligenes</name>
    <dbReference type="NCBI Taxonomy" id="1215092"/>
    <lineage>
        <taxon>Bacteria</taxon>
        <taxon>Pseudomonadati</taxon>
        <taxon>Pseudomonadota</taxon>
        <taxon>Gammaproteobacteria</taxon>
        <taxon>Pseudomonadales</taxon>
        <taxon>Pseudomonadaceae</taxon>
        <taxon>Aquipseudomonas</taxon>
    </lineage>
</organism>
<evidence type="ECO:0000256" key="8">
    <source>
        <dbReference type="SAM" id="SignalP"/>
    </source>
</evidence>
<protein>
    <submittedName>
        <fullName evidence="9">Heavy metal efflux system protein</fullName>
    </submittedName>
</protein>
<dbReference type="PANTHER" id="PTHR30203">
    <property type="entry name" value="OUTER MEMBRANE CATION EFFLUX PROTEIN"/>
    <property type="match status" value="1"/>
</dbReference>
<dbReference type="GO" id="GO:0016020">
    <property type="term" value="C:membrane"/>
    <property type="evidence" value="ECO:0007669"/>
    <property type="project" value="UniProtKB-SubCell"/>
</dbReference>
<dbReference type="EMBL" id="BATI01000013">
    <property type="protein sequence ID" value="GAD62599.1"/>
    <property type="molecule type" value="Genomic_DNA"/>
</dbReference>
<name>U3AY93_AQUA1</name>
<comment type="similarity">
    <text evidence="2">Belongs to the outer membrane factor (OMF) (TC 1.B.17) family.</text>
</comment>
<evidence type="ECO:0000256" key="3">
    <source>
        <dbReference type="ARBA" id="ARBA00022452"/>
    </source>
</evidence>
<keyword evidence="3" id="KW-1134">Transmembrane beta strand</keyword>
<evidence type="ECO:0000256" key="1">
    <source>
        <dbReference type="ARBA" id="ARBA00004442"/>
    </source>
</evidence>
<keyword evidence="10" id="KW-1185">Reference proteome</keyword>
<evidence type="ECO:0000313" key="9">
    <source>
        <dbReference type="EMBL" id="GAD62599.1"/>
    </source>
</evidence>
<keyword evidence="7" id="KW-0449">Lipoprotein</keyword>
<evidence type="ECO:0000313" key="10">
    <source>
        <dbReference type="Proteomes" id="UP000016560"/>
    </source>
</evidence>
<evidence type="ECO:0000256" key="4">
    <source>
        <dbReference type="ARBA" id="ARBA00022692"/>
    </source>
</evidence>
<dbReference type="OrthoDB" id="9791261at2"/>
<evidence type="ECO:0000256" key="6">
    <source>
        <dbReference type="ARBA" id="ARBA00023237"/>
    </source>
</evidence>
<keyword evidence="5" id="KW-0564">Palmitate</keyword>
<dbReference type="PANTHER" id="PTHR30203:SF24">
    <property type="entry name" value="BLR4935 PROTEIN"/>
    <property type="match status" value="1"/>
</dbReference>
<proteinExistence type="inferred from homology"/>
<dbReference type="GO" id="GO:0015562">
    <property type="term" value="F:efflux transmembrane transporter activity"/>
    <property type="evidence" value="ECO:0007669"/>
    <property type="project" value="InterPro"/>
</dbReference>
<dbReference type="RefSeq" id="WP_021700686.1">
    <property type="nucleotide sequence ID" value="NZ_BATI01000013.1"/>
</dbReference>
<dbReference type="InterPro" id="IPR003423">
    <property type="entry name" value="OMP_efflux"/>
</dbReference>
<dbReference type="Gene3D" id="1.20.1600.10">
    <property type="entry name" value="Outer membrane efflux proteins (OEP)"/>
    <property type="match status" value="1"/>
</dbReference>
<feature type="signal peptide" evidence="8">
    <location>
        <begin position="1"/>
        <end position="31"/>
    </location>
</feature>
<gene>
    <name evidence="9" type="ORF">PA6_013_00690</name>
</gene>
<comment type="subcellular location">
    <subcellularLocation>
        <location evidence="1">Cell outer membrane</location>
    </subcellularLocation>
</comment>
<dbReference type="InterPro" id="IPR010131">
    <property type="entry name" value="MdtP/NodT-like"/>
</dbReference>
<reference evidence="9" key="1">
    <citation type="submission" date="2024-09" db="EMBL/GenBank/DDBJ databases">
        <title>Whole genome shotgun sequence of Pseudomonas alcaligenes NBRC 14159.</title>
        <authorList>
            <person name="Yoshida I."/>
            <person name="Hosoyama A."/>
            <person name="Tsuchikane K."/>
            <person name="Noguchi M."/>
            <person name="Hirakata S."/>
            <person name="Ando Y."/>
            <person name="Ohji S."/>
            <person name="Yamazoe A."/>
            <person name="Yamazaki S."/>
            <person name="Fujita N."/>
        </authorList>
    </citation>
    <scope>NUCLEOTIDE SEQUENCE</scope>
    <source>
        <strain evidence="9">NBRC 14159</strain>
    </source>
</reference>
<feature type="chain" id="PRO_5004638418" evidence="8">
    <location>
        <begin position="32"/>
        <end position="431"/>
    </location>
</feature>
<keyword evidence="4" id="KW-0812">Transmembrane</keyword>
<comment type="caution">
    <text evidence="9">The sequence shown here is derived from an EMBL/GenBank/DDBJ whole genome shotgun (WGS) entry which is preliminary data.</text>
</comment>
<keyword evidence="3" id="KW-0472">Membrane</keyword>